<protein>
    <submittedName>
        <fullName evidence="1">Uncharacterized protein</fullName>
    </submittedName>
</protein>
<evidence type="ECO:0000313" key="1">
    <source>
        <dbReference type="EMBL" id="MDN3712494.1"/>
    </source>
</evidence>
<accession>A0ABT8DAY4</accession>
<dbReference type="EMBL" id="JAUFRC010000001">
    <property type="protein sequence ID" value="MDN3712494.1"/>
    <property type="molecule type" value="Genomic_DNA"/>
</dbReference>
<proteinExistence type="predicted"/>
<gene>
    <name evidence="1" type="ORF">QWZ10_13395</name>
</gene>
<reference evidence="2" key="1">
    <citation type="journal article" date="2019" name="Int. J. Syst. Evol. Microbiol.">
        <title>The Global Catalogue of Microorganisms (GCM) 10K type strain sequencing project: providing services to taxonomists for standard genome sequencing and annotation.</title>
        <authorList>
            <consortium name="The Broad Institute Genomics Platform"/>
            <consortium name="The Broad Institute Genome Sequencing Center for Infectious Disease"/>
            <person name="Wu L."/>
            <person name="Ma J."/>
        </authorList>
    </citation>
    <scope>NUCLEOTIDE SEQUENCE [LARGE SCALE GENOMIC DNA]</scope>
    <source>
        <strain evidence="2">CECT 8482</strain>
    </source>
</reference>
<keyword evidence="2" id="KW-1185">Reference proteome</keyword>
<evidence type="ECO:0000313" key="2">
    <source>
        <dbReference type="Proteomes" id="UP001243846"/>
    </source>
</evidence>
<name>A0ABT8DAY4_9RHOB</name>
<sequence>MKSTAVLCAIDLAGMAAGRDAGAQEADNGTDPTKLRRSAWASCEHMDLDNGVKRATLRAGANYALFLEEGRIFVPAINHSQSIGDDNQIRETVPHFYYVPKLPDPAQNMTNDPAAVKSWEGDRLYGSLAVTAGTPVGKAGDRLAQVYVKSGILPAMNGPRIGPRRSDTTSSAFEPLTFSINIISYSKSRVRSYHEPPRQTFLSGLFARRLVPRARCDRNGRADHGQCAELLPRRKRSVFLGSGCGSRHWCSWPRARDDADR</sequence>
<organism evidence="1 2">
    <name type="scientific">Paracoccus cavernae</name>
    <dbReference type="NCBI Taxonomy" id="1571207"/>
    <lineage>
        <taxon>Bacteria</taxon>
        <taxon>Pseudomonadati</taxon>
        <taxon>Pseudomonadota</taxon>
        <taxon>Alphaproteobacteria</taxon>
        <taxon>Rhodobacterales</taxon>
        <taxon>Paracoccaceae</taxon>
        <taxon>Paracoccus</taxon>
    </lineage>
</organism>
<dbReference type="Proteomes" id="UP001243846">
    <property type="component" value="Unassembled WGS sequence"/>
</dbReference>
<comment type="caution">
    <text evidence="1">The sequence shown here is derived from an EMBL/GenBank/DDBJ whole genome shotgun (WGS) entry which is preliminary data.</text>
</comment>